<keyword evidence="3 6" id="KW-0808">Transferase</keyword>
<dbReference type="InterPro" id="IPR023213">
    <property type="entry name" value="CAT-like_dom_sf"/>
</dbReference>
<evidence type="ECO:0000256" key="4">
    <source>
        <dbReference type="ARBA" id="ARBA00022823"/>
    </source>
</evidence>
<dbReference type="InterPro" id="IPR003016">
    <property type="entry name" value="2-oxoA_DH_lipoyl-BS"/>
</dbReference>
<dbReference type="SUPFAM" id="SSF47005">
    <property type="entry name" value="Peripheral subunit-binding domain of 2-oxo acid dehydrogenase complex"/>
    <property type="match status" value="1"/>
</dbReference>
<evidence type="ECO:0000256" key="6">
    <source>
        <dbReference type="RuleBase" id="RU003423"/>
    </source>
</evidence>
<keyword evidence="11" id="KW-1185">Reference proteome</keyword>
<sequence>MTIDIVMPQLGESVTEGTISRWLKKPGDLVEEYEPICEVETDKVNTEIPSLFSGTMDQIFAEEGQTVAVGEVICQMQTSQENVSSKVEAKESAKQTNQDTKEQTDVVSMKHRYSPAVLRLAEENQIELSSLTGSGKGGRITRKDVLRAVENKEKQVPIEQPKSHSSSFSEKTQIQKEQPIVLGDDKVVPVSSIRRTIAERMVKSKTEIPHAWTMMEADVSGLVSLRNKYKEDFAANGIPLTFMPFFIKATVDTLREFPYVNSVWAEDNIILKKDINISVAIAANEALYVPVIHQAEEKNIFGIARSLQQLIHKTRTGNLSIADTKGGTFTVNNTGSFGSIASQPIINQPQVAILSFESIVKKPVVIDDMIAIRQRMNLCLSLDHRVLDGLTAGQFLARVKERLESYQANTPL</sequence>
<feature type="region of interest" description="Disordered" evidence="7">
    <location>
        <begin position="80"/>
        <end position="107"/>
    </location>
</feature>
<dbReference type="Pfam" id="PF00198">
    <property type="entry name" value="2-oxoacid_dh"/>
    <property type="match status" value="1"/>
</dbReference>
<dbReference type="PROSITE" id="PS51826">
    <property type="entry name" value="PSBD"/>
    <property type="match status" value="1"/>
</dbReference>
<dbReference type="PANTHER" id="PTHR43178:SF5">
    <property type="entry name" value="LIPOAMIDE ACYLTRANSFERASE COMPONENT OF BRANCHED-CHAIN ALPHA-KETO ACID DEHYDROGENASE COMPLEX, MITOCHONDRIAL"/>
    <property type="match status" value="1"/>
</dbReference>
<dbReference type="InterPro" id="IPR050743">
    <property type="entry name" value="2-oxoacid_DH_E2_comp"/>
</dbReference>
<dbReference type="GO" id="GO:0016407">
    <property type="term" value="F:acetyltransferase activity"/>
    <property type="evidence" value="ECO:0007669"/>
    <property type="project" value="TreeGrafter"/>
</dbReference>
<dbReference type="CDD" id="cd06849">
    <property type="entry name" value="lipoyl_domain"/>
    <property type="match status" value="1"/>
</dbReference>
<dbReference type="Gene3D" id="3.30.559.10">
    <property type="entry name" value="Chloramphenicol acetyltransferase-like domain"/>
    <property type="match status" value="1"/>
</dbReference>
<comment type="cofactor">
    <cofactor evidence="1 6">
        <name>(R)-lipoate</name>
        <dbReference type="ChEBI" id="CHEBI:83088"/>
    </cofactor>
</comment>
<protein>
    <recommendedName>
        <fullName evidence="6">Dihydrolipoamide acetyltransferase component of pyruvate dehydrogenase complex</fullName>
        <ecNumber evidence="6">2.3.1.-</ecNumber>
    </recommendedName>
</protein>
<gene>
    <name evidence="10" type="ORF">GSM42_19170</name>
</gene>
<evidence type="ECO:0000259" key="9">
    <source>
        <dbReference type="PROSITE" id="PS51826"/>
    </source>
</evidence>
<dbReference type="Gene3D" id="4.10.320.10">
    <property type="entry name" value="E3-binding domain"/>
    <property type="match status" value="1"/>
</dbReference>
<dbReference type="SUPFAM" id="SSF52777">
    <property type="entry name" value="CoA-dependent acyltransferases"/>
    <property type="match status" value="1"/>
</dbReference>
<dbReference type="EC" id="2.3.1.-" evidence="6"/>
<evidence type="ECO:0000256" key="7">
    <source>
        <dbReference type="SAM" id="MobiDB-lite"/>
    </source>
</evidence>
<dbReference type="Proteomes" id="UP000430692">
    <property type="component" value="Unassembled WGS sequence"/>
</dbReference>
<dbReference type="Pfam" id="PF02817">
    <property type="entry name" value="E3_binding"/>
    <property type="match status" value="1"/>
</dbReference>
<feature type="domain" description="Lipoyl-binding" evidence="8">
    <location>
        <begin position="2"/>
        <end position="77"/>
    </location>
</feature>
<dbReference type="InterPro" id="IPR004167">
    <property type="entry name" value="PSBD"/>
</dbReference>
<comment type="caution">
    <text evidence="10">The sequence shown here is derived from an EMBL/GenBank/DDBJ whole genome shotgun (WGS) entry which is preliminary data.</text>
</comment>
<evidence type="ECO:0000256" key="2">
    <source>
        <dbReference type="ARBA" id="ARBA00007317"/>
    </source>
</evidence>
<organism evidence="10 11">
    <name type="scientific">Shimazuella alba</name>
    <dbReference type="NCBI Taxonomy" id="2690964"/>
    <lineage>
        <taxon>Bacteria</taxon>
        <taxon>Bacillati</taxon>
        <taxon>Bacillota</taxon>
        <taxon>Bacilli</taxon>
        <taxon>Bacillales</taxon>
        <taxon>Thermoactinomycetaceae</taxon>
        <taxon>Shimazuella</taxon>
    </lineage>
</organism>
<accession>A0A6I4W0S6</accession>
<proteinExistence type="inferred from homology"/>
<dbReference type="InterPro" id="IPR001078">
    <property type="entry name" value="2-oxoacid_DH_actylTfrase"/>
</dbReference>
<dbReference type="EMBL" id="WUUL01000019">
    <property type="protein sequence ID" value="MXQ55805.1"/>
    <property type="molecule type" value="Genomic_DNA"/>
</dbReference>
<evidence type="ECO:0000313" key="10">
    <source>
        <dbReference type="EMBL" id="MXQ55805.1"/>
    </source>
</evidence>
<feature type="compositionally biased region" description="Basic and acidic residues" evidence="7">
    <location>
        <begin position="87"/>
        <end position="104"/>
    </location>
</feature>
<dbReference type="GO" id="GO:0005737">
    <property type="term" value="C:cytoplasm"/>
    <property type="evidence" value="ECO:0007669"/>
    <property type="project" value="TreeGrafter"/>
</dbReference>
<dbReference type="SUPFAM" id="SSF51230">
    <property type="entry name" value="Single hybrid motif"/>
    <property type="match status" value="1"/>
</dbReference>
<dbReference type="AlphaFoldDB" id="A0A6I4W0S6"/>
<dbReference type="InterPro" id="IPR000089">
    <property type="entry name" value="Biotin_lipoyl"/>
</dbReference>
<dbReference type="InterPro" id="IPR036625">
    <property type="entry name" value="E3-bd_dom_sf"/>
</dbReference>
<evidence type="ECO:0000256" key="5">
    <source>
        <dbReference type="ARBA" id="ARBA00023315"/>
    </source>
</evidence>
<keyword evidence="4 6" id="KW-0450">Lipoyl</keyword>
<dbReference type="FunFam" id="3.30.559.10:FF:000007">
    <property type="entry name" value="Dihydrolipoamide acetyltransferase component of pyruvate dehydrogenase complex"/>
    <property type="match status" value="1"/>
</dbReference>
<feature type="domain" description="Peripheral subunit-binding (PSBD)" evidence="9">
    <location>
        <begin position="112"/>
        <end position="149"/>
    </location>
</feature>
<feature type="compositionally biased region" description="Polar residues" evidence="7">
    <location>
        <begin position="163"/>
        <end position="175"/>
    </location>
</feature>
<dbReference type="RefSeq" id="WP_160803154.1">
    <property type="nucleotide sequence ID" value="NZ_WUUL01000019.1"/>
</dbReference>
<evidence type="ECO:0000256" key="1">
    <source>
        <dbReference type="ARBA" id="ARBA00001938"/>
    </source>
</evidence>
<dbReference type="PROSITE" id="PS50968">
    <property type="entry name" value="BIOTINYL_LIPOYL"/>
    <property type="match status" value="1"/>
</dbReference>
<evidence type="ECO:0000259" key="8">
    <source>
        <dbReference type="PROSITE" id="PS50968"/>
    </source>
</evidence>
<dbReference type="InterPro" id="IPR011053">
    <property type="entry name" value="Single_hybrid_motif"/>
</dbReference>
<comment type="similarity">
    <text evidence="2 6">Belongs to the 2-oxoacid dehydrogenase family.</text>
</comment>
<dbReference type="PROSITE" id="PS00189">
    <property type="entry name" value="LIPOYL"/>
    <property type="match status" value="1"/>
</dbReference>
<evidence type="ECO:0000256" key="3">
    <source>
        <dbReference type="ARBA" id="ARBA00022679"/>
    </source>
</evidence>
<dbReference type="GO" id="GO:0031405">
    <property type="term" value="F:lipoic acid binding"/>
    <property type="evidence" value="ECO:0007669"/>
    <property type="project" value="TreeGrafter"/>
</dbReference>
<evidence type="ECO:0000313" key="11">
    <source>
        <dbReference type="Proteomes" id="UP000430692"/>
    </source>
</evidence>
<reference evidence="10 11" key="1">
    <citation type="submission" date="2019-12" db="EMBL/GenBank/DDBJ databases">
        <title>Whole-genome analyses of novel actinobacteria.</title>
        <authorList>
            <person name="Sahin N."/>
            <person name="Saygin H."/>
        </authorList>
    </citation>
    <scope>NUCLEOTIDE SEQUENCE [LARGE SCALE GENOMIC DNA]</scope>
    <source>
        <strain evidence="10 11">KC615</strain>
    </source>
</reference>
<feature type="region of interest" description="Disordered" evidence="7">
    <location>
        <begin position="152"/>
        <end position="175"/>
    </location>
</feature>
<keyword evidence="5 6" id="KW-0012">Acyltransferase</keyword>
<dbReference type="Pfam" id="PF00364">
    <property type="entry name" value="Biotin_lipoyl"/>
    <property type="match status" value="1"/>
</dbReference>
<dbReference type="PANTHER" id="PTHR43178">
    <property type="entry name" value="DIHYDROLIPOAMIDE ACETYLTRANSFERASE COMPONENT OF PYRUVATE DEHYDROGENASE COMPLEX"/>
    <property type="match status" value="1"/>
</dbReference>
<name>A0A6I4W0S6_9BACL</name>
<dbReference type="Gene3D" id="2.40.50.100">
    <property type="match status" value="1"/>
</dbReference>